<keyword evidence="4 9" id="KW-0679">Respiratory chain</keyword>
<dbReference type="PROSITE" id="PS51808">
    <property type="entry name" value="CHCH"/>
    <property type="match status" value="1"/>
</dbReference>
<dbReference type="GO" id="GO:0005743">
    <property type="term" value="C:mitochondrial inner membrane"/>
    <property type="evidence" value="ECO:0007669"/>
    <property type="project" value="UniProtKB-SubCell"/>
</dbReference>
<evidence type="ECO:0000313" key="12">
    <source>
        <dbReference type="Proteomes" id="UP000309076"/>
    </source>
</evidence>
<comment type="caution">
    <text evidence="11">The sequence shown here is derived from an EMBL/GenBank/DDBJ whole genome shotgun (WGS) entry which is preliminary data.</text>
</comment>
<dbReference type="InterPro" id="IPR010625">
    <property type="entry name" value="CHCH"/>
</dbReference>
<comment type="similarity">
    <text evidence="2 9">Belongs to the complex I NDUFA8 subunit family.</text>
</comment>
<comment type="subcellular location">
    <subcellularLocation>
        <location evidence="9">Mitochondrion inner membrane</location>
    </subcellularLocation>
</comment>
<keyword evidence="9" id="KW-0472">Membrane</keyword>
<proteinExistence type="inferred from homology"/>
<dbReference type="PANTHER" id="PTHR13344:SF0">
    <property type="entry name" value="NADH DEHYDROGENASE [UBIQUINONE] 1 ALPHA SUBCOMPLEX SUBUNIT 8"/>
    <property type="match status" value="1"/>
</dbReference>
<dbReference type="Proteomes" id="UP000309076">
    <property type="component" value="Unassembled WGS sequence"/>
</dbReference>
<evidence type="ECO:0000259" key="10">
    <source>
        <dbReference type="Pfam" id="PF06747"/>
    </source>
</evidence>
<keyword evidence="3 9" id="KW-0813">Transport</keyword>
<dbReference type="PIRSF" id="PIRSF017016">
    <property type="entry name" value="NDUA8"/>
    <property type="match status" value="1"/>
</dbReference>
<gene>
    <name evidence="11" type="ORF">D6D21_09903</name>
</gene>
<organism evidence="11 12">
    <name type="scientific">Aureobasidium pullulans</name>
    <name type="common">Black yeast</name>
    <name type="synonym">Pullularia pullulans</name>
    <dbReference type="NCBI Taxonomy" id="5580"/>
    <lineage>
        <taxon>Eukaryota</taxon>
        <taxon>Fungi</taxon>
        <taxon>Dikarya</taxon>
        <taxon>Ascomycota</taxon>
        <taxon>Pezizomycotina</taxon>
        <taxon>Dothideomycetes</taxon>
        <taxon>Dothideomycetidae</taxon>
        <taxon>Dothideales</taxon>
        <taxon>Saccotheciaceae</taxon>
        <taxon>Aureobasidium</taxon>
    </lineage>
</organism>
<evidence type="ECO:0000256" key="1">
    <source>
        <dbReference type="ARBA" id="ARBA00003195"/>
    </source>
</evidence>
<evidence type="ECO:0000256" key="8">
    <source>
        <dbReference type="ARBA" id="ARBA00023157"/>
    </source>
</evidence>
<evidence type="ECO:0000256" key="6">
    <source>
        <dbReference type="ARBA" id="ARBA00022982"/>
    </source>
</evidence>
<dbReference type="EMBL" id="QZAM01000355">
    <property type="protein sequence ID" value="THW33655.1"/>
    <property type="molecule type" value="Genomic_DNA"/>
</dbReference>
<keyword evidence="6 9" id="KW-0249">Electron transport</keyword>
<evidence type="ECO:0000256" key="4">
    <source>
        <dbReference type="ARBA" id="ARBA00022660"/>
    </source>
</evidence>
<evidence type="ECO:0000256" key="2">
    <source>
        <dbReference type="ARBA" id="ARBA00010705"/>
    </source>
</evidence>
<keyword evidence="7 9" id="KW-0496">Mitochondrion</keyword>
<name>A0AB74IJF6_AURPU</name>
<dbReference type="AlphaFoldDB" id="A0AB74IJF6"/>
<dbReference type="InterPro" id="IPR016680">
    <property type="entry name" value="NDUFA8"/>
</dbReference>
<evidence type="ECO:0000313" key="11">
    <source>
        <dbReference type="EMBL" id="THW33655.1"/>
    </source>
</evidence>
<dbReference type="Pfam" id="PF06747">
    <property type="entry name" value="CHCH"/>
    <property type="match status" value="1"/>
</dbReference>
<feature type="domain" description="CHCH" evidence="10">
    <location>
        <begin position="108"/>
        <end position="141"/>
    </location>
</feature>
<protein>
    <recommendedName>
        <fullName evidence="9">NADH-ubiquinone oxidoreductase</fullName>
    </recommendedName>
</protein>
<evidence type="ECO:0000256" key="9">
    <source>
        <dbReference type="PIRNR" id="PIRNR017016"/>
    </source>
</evidence>
<keyword evidence="9" id="KW-0999">Mitochondrion inner membrane</keyword>
<dbReference type="PANTHER" id="PTHR13344">
    <property type="entry name" value="NADH-UBIQUINONE OXIDOREDUCTASE"/>
    <property type="match status" value="1"/>
</dbReference>
<accession>A0AB74IJF6</accession>
<comment type="function">
    <text evidence="1 9">Accessory subunit of the mitochondrial membrane respiratory chain NADH dehydrogenase (Complex I), that is believed not to be involved in catalysis. Complex I functions in the transfer of electrons from NADH to the respiratory chain. The immediate electron acceptor for the enzyme is believed to be ubiquinone.</text>
</comment>
<sequence length="175" mass="20120">MSARQPRFNQHTLIDTTPLPDDIPKVQEVGASSAPLLSASFFIGARCKTYNDDYMMCKAEANGKGELDCLKEGRKVTRCASSVYVEYLPSITAHLLMSYSLSDIDKHCLEEFRKHWSCLDNNNQQLWQCRRYERPLNKCVFDNLKLEKTIPGTPANELPVHERKRQTYAHHKTLT</sequence>
<reference evidence="11 12" key="1">
    <citation type="submission" date="2018-10" db="EMBL/GenBank/DDBJ databases">
        <title>Fifty Aureobasidium pullulans genomes reveal a recombining polyextremotolerant generalist.</title>
        <authorList>
            <person name="Gostincar C."/>
            <person name="Turk M."/>
            <person name="Zajc J."/>
            <person name="Gunde-Cimerman N."/>
        </authorList>
    </citation>
    <scope>NUCLEOTIDE SEQUENCE [LARGE SCALE GENOMIC DNA]</scope>
    <source>
        <strain evidence="11 12">EXF-10796</strain>
    </source>
</reference>
<evidence type="ECO:0000256" key="7">
    <source>
        <dbReference type="ARBA" id="ARBA00023128"/>
    </source>
</evidence>
<dbReference type="GO" id="GO:0006120">
    <property type="term" value="P:mitochondrial electron transport, NADH to ubiquinone"/>
    <property type="evidence" value="ECO:0007669"/>
    <property type="project" value="InterPro"/>
</dbReference>
<evidence type="ECO:0000256" key="3">
    <source>
        <dbReference type="ARBA" id="ARBA00022448"/>
    </source>
</evidence>
<keyword evidence="5" id="KW-0677">Repeat</keyword>
<evidence type="ECO:0000256" key="5">
    <source>
        <dbReference type="ARBA" id="ARBA00022737"/>
    </source>
</evidence>
<keyword evidence="8" id="KW-1015">Disulfide bond</keyword>